<gene>
    <name evidence="2" type="ORF">PIB30_098832</name>
</gene>
<dbReference type="PANTHER" id="PTHR33067">
    <property type="entry name" value="RNA-DIRECTED DNA POLYMERASE-RELATED"/>
    <property type="match status" value="1"/>
</dbReference>
<evidence type="ECO:0000313" key="2">
    <source>
        <dbReference type="EMBL" id="MED6201809.1"/>
    </source>
</evidence>
<keyword evidence="3" id="KW-1185">Reference proteome</keyword>
<evidence type="ECO:0000313" key="3">
    <source>
        <dbReference type="Proteomes" id="UP001341840"/>
    </source>
</evidence>
<protein>
    <submittedName>
        <fullName evidence="2">Uncharacterized protein</fullName>
    </submittedName>
</protein>
<feature type="compositionally biased region" description="Basic and acidic residues" evidence="1">
    <location>
        <begin position="52"/>
        <end position="65"/>
    </location>
</feature>
<dbReference type="Proteomes" id="UP001341840">
    <property type="component" value="Unassembled WGS sequence"/>
</dbReference>
<name>A0ABU6XXE8_9FABA</name>
<reference evidence="2 3" key="1">
    <citation type="journal article" date="2023" name="Plants (Basel)">
        <title>Bridging the Gap: Combining Genomics and Transcriptomics Approaches to Understand Stylosanthes scabra, an Orphan Legume from the Brazilian Caatinga.</title>
        <authorList>
            <person name="Ferreira-Neto J.R.C."/>
            <person name="da Silva M.D."/>
            <person name="Binneck E."/>
            <person name="de Melo N.F."/>
            <person name="da Silva R.H."/>
            <person name="de Melo A.L.T.M."/>
            <person name="Pandolfi V."/>
            <person name="Bustamante F.O."/>
            <person name="Brasileiro-Vidal A.C."/>
            <person name="Benko-Iseppon A.M."/>
        </authorList>
    </citation>
    <scope>NUCLEOTIDE SEQUENCE [LARGE SCALE GENOMIC DNA]</scope>
    <source>
        <tissue evidence="2">Leaves</tissue>
    </source>
</reference>
<feature type="region of interest" description="Disordered" evidence="1">
    <location>
        <begin position="52"/>
        <end position="93"/>
    </location>
</feature>
<organism evidence="2 3">
    <name type="scientific">Stylosanthes scabra</name>
    <dbReference type="NCBI Taxonomy" id="79078"/>
    <lineage>
        <taxon>Eukaryota</taxon>
        <taxon>Viridiplantae</taxon>
        <taxon>Streptophyta</taxon>
        <taxon>Embryophyta</taxon>
        <taxon>Tracheophyta</taxon>
        <taxon>Spermatophyta</taxon>
        <taxon>Magnoliopsida</taxon>
        <taxon>eudicotyledons</taxon>
        <taxon>Gunneridae</taxon>
        <taxon>Pentapetalae</taxon>
        <taxon>rosids</taxon>
        <taxon>fabids</taxon>
        <taxon>Fabales</taxon>
        <taxon>Fabaceae</taxon>
        <taxon>Papilionoideae</taxon>
        <taxon>50 kb inversion clade</taxon>
        <taxon>dalbergioids sensu lato</taxon>
        <taxon>Dalbergieae</taxon>
        <taxon>Pterocarpus clade</taxon>
        <taxon>Stylosanthes</taxon>
    </lineage>
</organism>
<feature type="compositionally biased region" description="Basic and acidic residues" evidence="1">
    <location>
        <begin position="79"/>
        <end position="88"/>
    </location>
</feature>
<comment type="caution">
    <text evidence="2">The sequence shown here is derived from an EMBL/GenBank/DDBJ whole genome shotgun (WGS) entry which is preliminary data.</text>
</comment>
<proteinExistence type="predicted"/>
<dbReference type="PANTHER" id="PTHR33067:SF9">
    <property type="entry name" value="RNA-DIRECTED DNA POLYMERASE"/>
    <property type="match status" value="1"/>
</dbReference>
<sequence>MEENVANPLILGRPFLATSRVLIDMESGELMLRIHDKFLVLQVYKAMHHSPSDPKICMKVEEGDQAHIAPPDKSPKKKSKEDKGKSIDFEDTPTASYIPYSSVLVGSDNKASSKDASNQYFEPP</sequence>
<accession>A0ABU6XXE8</accession>
<dbReference type="EMBL" id="JASCZI010214024">
    <property type="protein sequence ID" value="MED6201809.1"/>
    <property type="molecule type" value="Genomic_DNA"/>
</dbReference>
<evidence type="ECO:0000256" key="1">
    <source>
        <dbReference type="SAM" id="MobiDB-lite"/>
    </source>
</evidence>